<feature type="transmembrane region" description="Helical" evidence="1">
    <location>
        <begin position="112"/>
        <end position="129"/>
    </location>
</feature>
<sequence>MEVFVHFGCDIVDVLQDFLNNRLLAGRNSAVHIIQFNTSISVNFGSYTFAGTHVLGFEFLELAFPFLTIFLNFFGSFILGLLQSSCLAFSGFCNFFGSLLFCGQQLLDTLRLASHFIVFCAITLLHRSGNKKFQKNCTVHKTSR</sequence>
<evidence type="ECO:0000256" key="1">
    <source>
        <dbReference type="SAM" id="Phobius"/>
    </source>
</evidence>
<accession>A0A1L8E8L1</accession>
<name>A0A1L8E8L1_HAEIR</name>
<organism evidence="2">
    <name type="scientific">Haematobia irritans</name>
    <name type="common">Horn fly</name>
    <name type="synonym">Conops irritans</name>
    <dbReference type="NCBI Taxonomy" id="7368"/>
    <lineage>
        <taxon>Eukaryota</taxon>
        <taxon>Metazoa</taxon>
        <taxon>Ecdysozoa</taxon>
        <taxon>Arthropoda</taxon>
        <taxon>Hexapoda</taxon>
        <taxon>Insecta</taxon>
        <taxon>Pterygota</taxon>
        <taxon>Neoptera</taxon>
        <taxon>Endopterygota</taxon>
        <taxon>Diptera</taxon>
        <taxon>Brachycera</taxon>
        <taxon>Muscomorpha</taxon>
        <taxon>Muscoidea</taxon>
        <taxon>Muscidae</taxon>
        <taxon>Haematobia</taxon>
    </lineage>
</organism>
<dbReference type="AlphaFoldDB" id="A0A1L8E8L1"/>
<keyword evidence="1" id="KW-0472">Membrane</keyword>
<dbReference type="EMBL" id="GFDG01003873">
    <property type="protein sequence ID" value="JAV14926.1"/>
    <property type="molecule type" value="Transcribed_RNA"/>
</dbReference>
<protein>
    <submittedName>
        <fullName evidence="2">Uncharacterized protein</fullName>
    </submittedName>
</protein>
<feature type="transmembrane region" description="Helical" evidence="1">
    <location>
        <begin position="62"/>
        <end position="82"/>
    </location>
</feature>
<keyword evidence="1" id="KW-1133">Transmembrane helix</keyword>
<evidence type="ECO:0000313" key="2">
    <source>
        <dbReference type="EMBL" id="JAV14926.1"/>
    </source>
</evidence>
<reference evidence="2" key="1">
    <citation type="submission" date="2017-01" db="EMBL/GenBank/DDBJ databases">
        <title>An insight into the sialome and mialome of the horn fly, Haematobia irritans.</title>
        <authorList>
            <person name="Breijo M."/>
            <person name="Boiani M."/>
            <person name="Ures X."/>
            <person name="Rocha S."/>
            <person name="Sequeira M."/>
            <person name="Ribeiro J.M."/>
        </authorList>
    </citation>
    <scope>NUCLEOTIDE SEQUENCE</scope>
</reference>
<keyword evidence="1" id="KW-0812">Transmembrane</keyword>
<feature type="transmembrane region" description="Helical" evidence="1">
    <location>
        <begin position="87"/>
        <end position="106"/>
    </location>
</feature>
<proteinExistence type="predicted"/>